<comment type="caution">
    <text evidence="2">The sequence shown here is derived from an EMBL/GenBank/DDBJ whole genome shotgun (WGS) entry which is preliminary data.</text>
</comment>
<dbReference type="OrthoDB" id="194443at2759"/>
<keyword evidence="3" id="KW-1185">Reference proteome</keyword>
<organism evidence="2 3">
    <name type="scientific">Sclerotinia trifoliorum</name>
    <dbReference type="NCBI Taxonomy" id="28548"/>
    <lineage>
        <taxon>Eukaryota</taxon>
        <taxon>Fungi</taxon>
        <taxon>Dikarya</taxon>
        <taxon>Ascomycota</taxon>
        <taxon>Pezizomycotina</taxon>
        <taxon>Leotiomycetes</taxon>
        <taxon>Helotiales</taxon>
        <taxon>Sclerotiniaceae</taxon>
        <taxon>Sclerotinia</taxon>
    </lineage>
</organism>
<evidence type="ECO:0000313" key="2">
    <source>
        <dbReference type="EMBL" id="CAD6443704.1"/>
    </source>
</evidence>
<reference evidence="2" key="1">
    <citation type="submission" date="2020-10" db="EMBL/GenBank/DDBJ databases">
        <authorList>
            <person name="Kusch S."/>
        </authorList>
    </citation>
    <scope>NUCLEOTIDE SEQUENCE</scope>
    <source>
        <strain evidence="2">SwB9</strain>
    </source>
</reference>
<dbReference type="InterPro" id="IPR000210">
    <property type="entry name" value="BTB/POZ_dom"/>
</dbReference>
<feature type="domain" description="BTB" evidence="1">
    <location>
        <begin position="19"/>
        <end position="98"/>
    </location>
</feature>
<evidence type="ECO:0000313" key="3">
    <source>
        <dbReference type="Proteomes" id="UP000624404"/>
    </source>
</evidence>
<dbReference type="AlphaFoldDB" id="A0A8H2VRL3"/>
<proteinExistence type="predicted"/>
<dbReference type="Gene3D" id="3.30.710.10">
    <property type="entry name" value="Potassium Channel Kv1.1, Chain A"/>
    <property type="match status" value="1"/>
</dbReference>
<name>A0A8H2VRL3_9HELO</name>
<protein>
    <submittedName>
        <fullName evidence="2">82526372-94e5-463a-8168-91ecb0bc5f6b</fullName>
    </submittedName>
</protein>
<dbReference type="PROSITE" id="PS50097">
    <property type="entry name" value="BTB"/>
    <property type="match status" value="1"/>
</dbReference>
<dbReference type="InterPro" id="IPR011333">
    <property type="entry name" value="SKP1/BTB/POZ_sf"/>
</dbReference>
<gene>
    <name evidence="2" type="ORF">SCLTRI_LOCUS3496</name>
</gene>
<evidence type="ECO:0000259" key="1">
    <source>
        <dbReference type="PROSITE" id="PS50097"/>
    </source>
</evidence>
<accession>A0A8H2VRL3</accession>
<sequence length="234" mass="26924">MPPRKNALLASSKEQEFAQDFSITVGSHVFYIYKDIAINSSKVFSKVWQDHPSAKRINFQLEDYDDDEDDTNLESFYTVDAMAHLIGYMYGNDLGCPTSDLDRHTGCLVAWCKVYKLASYFGMPSECESSLDRFRKCLNDRKYHPVIPTAEEVIAIYHSTGKDSEIREVLVSAMMKMWRSFRVMIDNSGGLSKDTLEDWRRSLVAVPEFEKSVRKKVGKEEIDRLERDELGSDE</sequence>
<dbReference type="EMBL" id="CAJHIA010000010">
    <property type="protein sequence ID" value="CAD6443704.1"/>
    <property type="molecule type" value="Genomic_DNA"/>
</dbReference>
<dbReference type="Proteomes" id="UP000624404">
    <property type="component" value="Unassembled WGS sequence"/>
</dbReference>